<keyword evidence="5 12" id="KW-0288">FMN</keyword>
<evidence type="ECO:0000256" key="9">
    <source>
        <dbReference type="ARBA" id="ARBA00023002"/>
    </source>
</evidence>
<dbReference type="InterPro" id="IPR018517">
    <property type="entry name" value="tRNA_hU_synthase_CS"/>
</dbReference>
<evidence type="ECO:0000259" key="15">
    <source>
        <dbReference type="Pfam" id="PF01207"/>
    </source>
</evidence>
<dbReference type="InterPro" id="IPR024036">
    <property type="entry name" value="tRNA-dHydroUridine_Synthase_C"/>
</dbReference>
<comment type="catalytic activity">
    <reaction evidence="10">
        <text>a 5,6-dihydrouridine in tRNA + NADP(+) = a uridine in tRNA + NADPH + H(+)</text>
        <dbReference type="Rhea" id="RHEA:23624"/>
        <dbReference type="Rhea" id="RHEA-COMP:13339"/>
        <dbReference type="Rhea" id="RHEA-COMP:13887"/>
        <dbReference type="ChEBI" id="CHEBI:15378"/>
        <dbReference type="ChEBI" id="CHEBI:57783"/>
        <dbReference type="ChEBI" id="CHEBI:58349"/>
        <dbReference type="ChEBI" id="CHEBI:65315"/>
        <dbReference type="ChEBI" id="CHEBI:74443"/>
    </reaction>
</comment>
<evidence type="ECO:0000256" key="6">
    <source>
        <dbReference type="ARBA" id="ARBA00022694"/>
    </source>
</evidence>
<dbReference type="Pfam" id="PF01207">
    <property type="entry name" value="Dus"/>
    <property type="match status" value="1"/>
</dbReference>
<dbReference type="EMBL" id="DS999411">
    <property type="protein sequence ID" value="EED34922.1"/>
    <property type="molecule type" value="Genomic_DNA"/>
</dbReference>
<dbReference type="Gene3D" id="1.10.1200.80">
    <property type="entry name" value="Putative flavin oxidoreducatase, domain 2"/>
    <property type="match status" value="1"/>
</dbReference>
<dbReference type="HOGENOM" id="CLU_013299_0_1_6"/>
<dbReference type="InterPro" id="IPR001269">
    <property type="entry name" value="DUS_fam"/>
</dbReference>
<dbReference type="PROSITE" id="PS01136">
    <property type="entry name" value="UPF0034"/>
    <property type="match status" value="1"/>
</dbReference>
<accession>B8KW03</accession>
<evidence type="ECO:0000313" key="16">
    <source>
        <dbReference type="EMBL" id="EED34922.1"/>
    </source>
</evidence>
<evidence type="ECO:0000256" key="11">
    <source>
        <dbReference type="ARBA" id="ARBA00048802"/>
    </source>
</evidence>
<feature type="binding site" evidence="14">
    <location>
        <begin position="208"/>
        <end position="209"/>
    </location>
    <ligand>
        <name>FMN</name>
        <dbReference type="ChEBI" id="CHEBI:58210"/>
    </ligand>
</feature>
<sequence>MAGVTDRPFRELCLDLGAAMAVSEMISDDPELAQSRKTRLRREHSPRAALRSVQIVGNDPERMAAAALRNAKDGADIIDINMGCPAKKVCKKAAGSALLGDEALVTAILEAVVSTVSVPVTLKIRTGLDRSRRNGVRIAKIAEDAGVQMLAVHGRTRADKFAGDAEYHTIEQIVDAVTIPVLANGDINSITRARRVLETTGAAGVMIGRGAQGQPWLPGMIARALRGQSTAAPSPETQVQIIQGHLLELIAFYGEFMGTKIARKHVGWFADGWFTNEPTTARRWKQQFNRLDHYKDQLEHLAHIQHFNHRTPRIISLAA</sequence>
<feature type="binding site" evidence="14">
    <location>
        <position position="54"/>
    </location>
    <ligand>
        <name>FMN</name>
        <dbReference type="ChEBI" id="CHEBI:58210"/>
    </ligand>
</feature>
<feature type="binding site" evidence="14">
    <location>
        <position position="153"/>
    </location>
    <ligand>
        <name>FMN</name>
        <dbReference type="ChEBI" id="CHEBI:58210"/>
    </ligand>
</feature>
<dbReference type="EC" id="1.3.1.-" evidence="12"/>
<feature type="binding site" evidence="14">
    <location>
        <position position="123"/>
    </location>
    <ligand>
        <name>FMN</name>
        <dbReference type="ChEBI" id="CHEBI:58210"/>
    </ligand>
</feature>
<comment type="similarity">
    <text evidence="12">Belongs to the dus family.</text>
</comment>
<keyword evidence="7" id="KW-0521">NADP</keyword>
<dbReference type="GO" id="GO:0017150">
    <property type="term" value="F:tRNA dihydrouridine synthase activity"/>
    <property type="evidence" value="ECO:0007669"/>
    <property type="project" value="InterPro"/>
</dbReference>
<dbReference type="NCBIfam" id="TIGR00737">
    <property type="entry name" value="nifR3_yhdG"/>
    <property type="match status" value="1"/>
</dbReference>
<dbReference type="InterPro" id="IPR013785">
    <property type="entry name" value="Aldolase_TIM"/>
</dbReference>
<dbReference type="Proteomes" id="UP000004699">
    <property type="component" value="Unassembled WGS sequence"/>
</dbReference>
<evidence type="ECO:0000256" key="12">
    <source>
        <dbReference type="PIRNR" id="PIRNR006621"/>
    </source>
</evidence>
<dbReference type="STRING" id="565045.NOR51B_862"/>
<evidence type="ECO:0000256" key="4">
    <source>
        <dbReference type="ARBA" id="ARBA00022630"/>
    </source>
</evidence>
<organism evidence="16 17">
    <name type="scientific">Luminiphilus syltensis NOR5-1B</name>
    <dbReference type="NCBI Taxonomy" id="565045"/>
    <lineage>
        <taxon>Bacteria</taxon>
        <taxon>Pseudomonadati</taxon>
        <taxon>Pseudomonadota</taxon>
        <taxon>Gammaproteobacteria</taxon>
        <taxon>Cellvibrionales</taxon>
        <taxon>Halieaceae</taxon>
        <taxon>Luminiphilus</taxon>
    </lineage>
</organism>
<keyword evidence="17" id="KW-1185">Reference proteome</keyword>
<dbReference type="GO" id="GO:0050660">
    <property type="term" value="F:flavin adenine dinucleotide binding"/>
    <property type="evidence" value="ECO:0007669"/>
    <property type="project" value="InterPro"/>
</dbReference>
<protein>
    <recommendedName>
        <fullName evidence="12">tRNA-dihydrouridine synthase</fullName>
        <ecNumber evidence="12">1.3.1.-</ecNumber>
    </recommendedName>
</protein>
<evidence type="ECO:0000256" key="14">
    <source>
        <dbReference type="PIRSR" id="PIRSR006621-2"/>
    </source>
</evidence>
<evidence type="ECO:0000256" key="13">
    <source>
        <dbReference type="PIRSR" id="PIRSR006621-1"/>
    </source>
</evidence>
<name>B8KW03_9GAMM</name>
<dbReference type="PANTHER" id="PTHR45846:SF1">
    <property type="entry name" value="TRNA-DIHYDROURIDINE(47) SYNTHASE [NAD(P)(+)]-LIKE"/>
    <property type="match status" value="1"/>
</dbReference>
<evidence type="ECO:0000256" key="3">
    <source>
        <dbReference type="ARBA" id="ARBA00022555"/>
    </source>
</evidence>
<feature type="domain" description="DUS-like FMN-binding" evidence="15">
    <location>
        <begin position="1"/>
        <end position="303"/>
    </location>
</feature>
<feature type="active site" description="Proton donor" evidence="13">
    <location>
        <position position="84"/>
    </location>
</feature>
<comment type="cofactor">
    <cofactor evidence="1 12 14">
        <name>FMN</name>
        <dbReference type="ChEBI" id="CHEBI:58210"/>
    </cofactor>
</comment>
<dbReference type="CDD" id="cd02801">
    <property type="entry name" value="DUS_like_FMN"/>
    <property type="match status" value="1"/>
</dbReference>
<evidence type="ECO:0000256" key="7">
    <source>
        <dbReference type="ARBA" id="ARBA00022857"/>
    </source>
</evidence>
<keyword evidence="4 12" id="KW-0285">Flavoprotein</keyword>
<keyword evidence="3" id="KW-0820">tRNA-binding</keyword>
<dbReference type="Gene3D" id="3.20.20.70">
    <property type="entry name" value="Aldolase class I"/>
    <property type="match status" value="1"/>
</dbReference>
<dbReference type="PIRSF" id="PIRSF006621">
    <property type="entry name" value="Dus"/>
    <property type="match status" value="1"/>
</dbReference>
<gene>
    <name evidence="16" type="ORF">NOR51B_862</name>
</gene>
<comment type="function">
    <text evidence="2 12">Catalyzes the synthesis of 5,6-dihydrouridine (D), a modified base found in the D-loop of most tRNAs, via the reduction of the C5-C6 double bond in target uridines.</text>
</comment>
<keyword evidence="9 12" id="KW-0560">Oxidoreductase</keyword>
<keyword evidence="14" id="KW-0547">Nucleotide-binding</keyword>
<comment type="catalytic activity">
    <reaction evidence="11">
        <text>a 5,6-dihydrouridine in tRNA + NAD(+) = a uridine in tRNA + NADH + H(+)</text>
        <dbReference type="Rhea" id="RHEA:54452"/>
        <dbReference type="Rhea" id="RHEA-COMP:13339"/>
        <dbReference type="Rhea" id="RHEA-COMP:13887"/>
        <dbReference type="ChEBI" id="CHEBI:15378"/>
        <dbReference type="ChEBI" id="CHEBI:57540"/>
        <dbReference type="ChEBI" id="CHEBI:57945"/>
        <dbReference type="ChEBI" id="CHEBI:65315"/>
        <dbReference type="ChEBI" id="CHEBI:74443"/>
    </reaction>
</comment>
<dbReference type="GO" id="GO:0000049">
    <property type="term" value="F:tRNA binding"/>
    <property type="evidence" value="ECO:0007669"/>
    <property type="project" value="UniProtKB-KW"/>
</dbReference>
<evidence type="ECO:0000256" key="10">
    <source>
        <dbReference type="ARBA" id="ARBA00048205"/>
    </source>
</evidence>
<dbReference type="SUPFAM" id="SSF51395">
    <property type="entry name" value="FMN-linked oxidoreductases"/>
    <property type="match status" value="1"/>
</dbReference>
<proteinExistence type="inferred from homology"/>
<dbReference type="InterPro" id="IPR035587">
    <property type="entry name" value="DUS-like_FMN-bd"/>
</dbReference>
<evidence type="ECO:0000256" key="1">
    <source>
        <dbReference type="ARBA" id="ARBA00001917"/>
    </source>
</evidence>
<evidence type="ECO:0000313" key="17">
    <source>
        <dbReference type="Proteomes" id="UP000004699"/>
    </source>
</evidence>
<evidence type="ECO:0000256" key="8">
    <source>
        <dbReference type="ARBA" id="ARBA00022884"/>
    </source>
</evidence>
<keyword evidence="8" id="KW-0694">RNA-binding</keyword>
<dbReference type="InterPro" id="IPR004652">
    <property type="entry name" value="DusB-like"/>
</dbReference>
<evidence type="ECO:0000256" key="2">
    <source>
        <dbReference type="ARBA" id="ARBA00002790"/>
    </source>
</evidence>
<dbReference type="eggNOG" id="COG0042">
    <property type="taxonomic scope" value="Bacteria"/>
</dbReference>
<keyword evidence="6 12" id="KW-0819">tRNA processing</keyword>
<reference evidence="17" key="1">
    <citation type="journal article" date="2013" name="BMC Microbiol.">
        <title>Taxonomy and evolution of bacteriochlorophyll a-containing members of the OM60/NOR5 clade of marine gammaproteobacteria: description of Luminiphilus syltensis gen. nov., sp. nov., reclassification of Haliea rubra as Pseudohaliea rubra gen. nov., comb. nov., and emendation of Chromatocurvus halotolerans.</title>
        <authorList>
            <person name="Spring S."/>
            <person name="Riedel T."/>
            <person name="Sproer C."/>
            <person name="Yan S."/>
            <person name="Harder J."/>
            <person name="Fuchs B.M."/>
        </authorList>
    </citation>
    <scope>NUCLEOTIDE SEQUENCE [LARGE SCALE GENOMIC DNA]</scope>
    <source>
        <strain evidence="17">NOR51-B</strain>
    </source>
</reference>
<evidence type="ECO:0000256" key="5">
    <source>
        <dbReference type="ARBA" id="ARBA00022643"/>
    </source>
</evidence>
<dbReference type="PANTHER" id="PTHR45846">
    <property type="entry name" value="TRNA-DIHYDROURIDINE(47) SYNTHASE [NAD(P)(+)]-LIKE"/>
    <property type="match status" value="1"/>
</dbReference>
<dbReference type="AlphaFoldDB" id="B8KW03"/>